<dbReference type="AlphaFoldDB" id="A0A5Q0C943"/>
<name>A0A5Q0C943_9HYPH</name>
<dbReference type="EMBL" id="CP043498">
    <property type="protein sequence ID" value="QFY60371.1"/>
    <property type="molecule type" value="Genomic_DNA"/>
</dbReference>
<protein>
    <submittedName>
        <fullName evidence="2">Uncharacterized protein</fullName>
    </submittedName>
</protein>
<dbReference type="OrthoDB" id="7822067at2"/>
<proteinExistence type="predicted"/>
<dbReference type="Proteomes" id="UP000326881">
    <property type="component" value="Chromosome"/>
</dbReference>
<keyword evidence="1" id="KW-0472">Membrane</keyword>
<gene>
    <name evidence="2" type="ORF">FZ934_07955</name>
</gene>
<evidence type="ECO:0000313" key="2">
    <source>
        <dbReference type="EMBL" id="QFY60371.1"/>
    </source>
</evidence>
<keyword evidence="1" id="KW-0812">Transmembrane</keyword>
<reference evidence="2 3" key="1">
    <citation type="submission" date="2019-08" db="EMBL/GenBank/DDBJ databases">
        <title>Prosopis cineraria nodule microbiome.</title>
        <authorList>
            <person name="Ali R."/>
            <person name="Chaluvadi S.R."/>
            <person name="Wang X."/>
        </authorList>
    </citation>
    <scope>NUCLEOTIDE SEQUENCE [LARGE SCALE GENOMIC DNA]</scope>
    <source>
        <strain evidence="2 3">BG7</strain>
    </source>
</reference>
<dbReference type="RefSeq" id="WP_153270616.1">
    <property type="nucleotide sequence ID" value="NZ_CP043498.1"/>
</dbReference>
<accession>A0A5Q0C943</accession>
<dbReference type="KEGG" id="rgr:FZ934_07955"/>
<keyword evidence="1" id="KW-1133">Transmembrane helix</keyword>
<evidence type="ECO:0000313" key="3">
    <source>
        <dbReference type="Proteomes" id="UP000326881"/>
    </source>
</evidence>
<keyword evidence="3" id="KW-1185">Reference proteome</keyword>
<evidence type="ECO:0000256" key="1">
    <source>
        <dbReference type="SAM" id="Phobius"/>
    </source>
</evidence>
<organism evidence="2 3">
    <name type="scientific">Rhizobium grahamii</name>
    <dbReference type="NCBI Taxonomy" id="1120045"/>
    <lineage>
        <taxon>Bacteria</taxon>
        <taxon>Pseudomonadati</taxon>
        <taxon>Pseudomonadota</taxon>
        <taxon>Alphaproteobacteria</taxon>
        <taxon>Hyphomicrobiales</taxon>
        <taxon>Rhizobiaceae</taxon>
        <taxon>Rhizobium/Agrobacterium group</taxon>
        <taxon>Rhizobium</taxon>
    </lineage>
</organism>
<sequence length="68" mass="7271">MSHHHQMRLWQYGLAQPGSMYSQVNQDPIFSPLFTALFSPIFGAGTALGIAKVVGAIAVSAITKGIQL</sequence>
<feature type="transmembrane region" description="Helical" evidence="1">
    <location>
        <begin position="41"/>
        <end position="62"/>
    </location>
</feature>